<evidence type="ECO:0000256" key="1">
    <source>
        <dbReference type="SAM" id="Phobius"/>
    </source>
</evidence>
<protein>
    <submittedName>
        <fullName evidence="2">Uncharacterized protein</fullName>
    </submittedName>
</protein>
<dbReference type="EMBL" id="JNBS01000605">
    <property type="protein sequence ID" value="OQS04507.1"/>
    <property type="molecule type" value="Genomic_DNA"/>
</dbReference>
<sequence>MPTITIPPKPLPTALNLSTKSVITLPPSATTQYPTSALLITSPTPTSTLVTSTATGNSALTNQLLILSCIVVSSLLALALVMLIVTKKRALRKSEHQIMPQRSERPMYYVPHGPNDIVLETATLGLDSTAHRQLLAGITRPSPAPYAMDSIVSGSVQSLSPGSAIFYHSRTDWDTYVQRTQEEHTI</sequence>
<dbReference type="AlphaFoldDB" id="A0A1W0A2L4"/>
<reference evidence="2 3" key="1">
    <citation type="journal article" date="2014" name="Genome Biol. Evol.">
        <title>The secreted proteins of Achlya hypogyna and Thraustotheca clavata identify the ancestral oomycete secretome and reveal gene acquisitions by horizontal gene transfer.</title>
        <authorList>
            <person name="Misner I."/>
            <person name="Blouin N."/>
            <person name="Leonard G."/>
            <person name="Richards T.A."/>
            <person name="Lane C.E."/>
        </authorList>
    </citation>
    <scope>NUCLEOTIDE SEQUENCE [LARGE SCALE GENOMIC DNA]</scope>
    <source>
        <strain evidence="2 3">ATCC 34112</strain>
    </source>
</reference>
<dbReference type="Proteomes" id="UP000243217">
    <property type="component" value="Unassembled WGS sequence"/>
</dbReference>
<comment type="caution">
    <text evidence="2">The sequence shown here is derived from an EMBL/GenBank/DDBJ whole genome shotgun (WGS) entry which is preliminary data.</text>
</comment>
<keyword evidence="1" id="KW-0472">Membrane</keyword>
<keyword evidence="3" id="KW-1185">Reference proteome</keyword>
<gene>
    <name evidence="2" type="ORF">THRCLA_20867</name>
</gene>
<proteinExistence type="predicted"/>
<evidence type="ECO:0000313" key="3">
    <source>
        <dbReference type="Proteomes" id="UP000243217"/>
    </source>
</evidence>
<feature type="transmembrane region" description="Helical" evidence="1">
    <location>
        <begin position="64"/>
        <end position="85"/>
    </location>
</feature>
<accession>A0A1W0A2L4</accession>
<name>A0A1W0A2L4_9STRA</name>
<keyword evidence="1" id="KW-1133">Transmembrane helix</keyword>
<evidence type="ECO:0000313" key="2">
    <source>
        <dbReference type="EMBL" id="OQS04507.1"/>
    </source>
</evidence>
<organism evidence="2 3">
    <name type="scientific">Thraustotheca clavata</name>
    <dbReference type="NCBI Taxonomy" id="74557"/>
    <lineage>
        <taxon>Eukaryota</taxon>
        <taxon>Sar</taxon>
        <taxon>Stramenopiles</taxon>
        <taxon>Oomycota</taxon>
        <taxon>Saprolegniomycetes</taxon>
        <taxon>Saprolegniales</taxon>
        <taxon>Achlyaceae</taxon>
        <taxon>Thraustotheca</taxon>
    </lineage>
</organism>
<keyword evidence="1" id="KW-0812">Transmembrane</keyword>